<proteinExistence type="predicted"/>
<dbReference type="PROSITE" id="PS50987">
    <property type="entry name" value="HTH_ARSR_2"/>
    <property type="match status" value="1"/>
</dbReference>
<dbReference type="InterPro" id="IPR036390">
    <property type="entry name" value="WH_DNA-bd_sf"/>
</dbReference>
<protein>
    <submittedName>
        <fullName evidence="5">ArsR family transcriptional regulator</fullName>
    </submittedName>
</protein>
<reference evidence="6" key="1">
    <citation type="submission" date="2018-09" db="EMBL/GenBank/DDBJ databases">
        <title>Chryseolinea sp. KIS68-18 isolated from soil.</title>
        <authorList>
            <person name="Weon H.-Y."/>
            <person name="Kwon S.-W."/>
            <person name="Lee S.A."/>
        </authorList>
    </citation>
    <scope>NUCLEOTIDE SEQUENCE [LARGE SCALE GENOMIC DNA]</scope>
    <source>
        <strain evidence="6">KIS68-18</strain>
    </source>
</reference>
<dbReference type="SUPFAM" id="SSF46785">
    <property type="entry name" value="Winged helix' DNA-binding domain"/>
    <property type="match status" value="1"/>
</dbReference>
<accession>A0A385SPD0</accession>
<dbReference type="OrthoDB" id="9799175at2"/>
<dbReference type="InterPro" id="IPR036388">
    <property type="entry name" value="WH-like_DNA-bd_sf"/>
</dbReference>
<dbReference type="NCBIfam" id="NF033788">
    <property type="entry name" value="HTH_metalloreg"/>
    <property type="match status" value="1"/>
</dbReference>
<organism evidence="5 6">
    <name type="scientific">Chryseolinea soli</name>
    <dbReference type="NCBI Taxonomy" id="2321403"/>
    <lineage>
        <taxon>Bacteria</taxon>
        <taxon>Pseudomonadati</taxon>
        <taxon>Bacteroidota</taxon>
        <taxon>Cytophagia</taxon>
        <taxon>Cytophagales</taxon>
        <taxon>Fulvivirgaceae</taxon>
        <taxon>Chryseolinea</taxon>
    </lineage>
</organism>
<keyword evidence="6" id="KW-1185">Reference proteome</keyword>
<dbReference type="RefSeq" id="WP_119756837.1">
    <property type="nucleotide sequence ID" value="NZ_CP032382.1"/>
</dbReference>
<dbReference type="EMBL" id="CP032382">
    <property type="protein sequence ID" value="AYB33603.1"/>
    <property type="molecule type" value="Genomic_DNA"/>
</dbReference>
<evidence type="ECO:0000313" key="5">
    <source>
        <dbReference type="EMBL" id="AYB33603.1"/>
    </source>
</evidence>
<keyword evidence="2" id="KW-0238">DNA-binding</keyword>
<dbReference type="PRINTS" id="PR00778">
    <property type="entry name" value="HTHARSR"/>
</dbReference>
<dbReference type="InterPro" id="IPR011991">
    <property type="entry name" value="ArsR-like_HTH"/>
</dbReference>
<keyword evidence="3" id="KW-0804">Transcription</keyword>
<dbReference type="KEGG" id="chk:D4L85_24805"/>
<evidence type="ECO:0000256" key="3">
    <source>
        <dbReference type="ARBA" id="ARBA00023163"/>
    </source>
</evidence>
<sequence>MDLRRDVFQALADPTRRGILMLLASQAMSAGAIAAEFDTARSTVSKHLQILTECELLKQEHQGREIYYHFNPRKMKEVDDFIQPFRQMWEERHNRLDNLLTKLKSKKK</sequence>
<dbReference type="GO" id="GO:0003677">
    <property type="term" value="F:DNA binding"/>
    <property type="evidence" value="ECO:0007669"/>
    <property type="project" value="UniProtKB-KW"/>
</dbReference>
<evidence type="ECO:0000256" key="1">
    <source>
        <dbReference type="ARBA" id="ARBA00023015"/>
    </source>
</evidence>
<dbReference type="CDD" id="cd00090">
    <property type="entry name" value="HTH_ARSR"/>
    <property type="match status" value="1"/>
</dbReference>
<evidence type="ECO:0000259" key="4">
    <source>
        <dbReference type="PROSITE" id="PS50987"/>
    </source>
</evidence>
<dbReference type="AlphaFoldDB" id="A0A385SPD0"/>
<dbReference type="InterPro" id="IPR001845">
    <property type="entry name" value="HTH_ArsR_DNA-bd_dom"/>
</dbReference>
<dbReference type="Proteomes" id="UP000266183">
    <property type="component" value="Chromosome"/>
</dbReference>
<dbReference type="Gene3D" id="1.10.10.10">
    <property type="entry name" value="Winged helix-like DNA-binding domain superfamily/Winged helix DNA-binding domain"/>
    <property type="match status" value="1"/>
</dbReference>
<feature type="domain" description="HTH arsR-type" evidence="4">
    <location>
        <begin position="1"/>
        <end position="93"/>
    </location>
</feature>
<gene>
    <name evidence="5" type="ORF">D4L85_24805</name>
</gene>
<dbReference type="Pfam" id="PF12840">
    <property type="entry name" value="HTH_20"/>
    <property type="match status" value="1"/>
</dbReference>
<evidence type="ECO:0000313" key="6">
    <source>
        <dbReference type="Proteomes" id="UP000266183"/>
    </source>
</evidence>
<dbReference type="GO" id="GO:0003700">
    <property type="term" value="F:DNA-binding transcription factor activity"/>
    <property type="evidence" value="ECO:0007669"/>
    <property type="project" value="InterPro"/>
</dbReference>
<evidence type="ECO:0000256" key="2">
    <source>
        <dbReference type="ARBA" id="ARBA00023125"/>
    </source>
</evidence>
<dbReference type="SMART" id="SM00418">
    <property type="entry name" value="HTH_ARSR"/>
    <property type="match status" value="1"/>
</dbReference>
<dbReference type="PANTHER" id="PTHR33154">
    <property type="entry name" value="TRANSCRIPTIONAL REGULATOR, ARSR FAMILY"/>
    <property type="match status" value="1"/>
</dbReference>
<name>A0A385SPD0_9BACT</name>
<dbReference type="InterPro" id="IPR051081">
    <property type="entry name" value="HTH_MetalResp_TranReg"/>
</dbReference>
<keyword evidence="1" id="KW-0805">Transcription regulation</keyword>
<dbReference type="PANTHER" id="PTHR33154:SF33">
    <property type="entry name" value="TRANSCRIPTIONAL REPRESSOR SDPR"/>
    <property type="match status" value="1"/>
</dbReference>